<protein>
    <recommendedName>
        <fullName evidence="2">Glycosyltransferase</fullName>
    </recommendedName>
</protein>
<evidence type="ECO:0008006" key="2">
    <source>
        <dbReference type="Google" id="ProtNLM"/>
    </source>
</evidence>
<accession>A0A5B8HX64</accession>
<organism evidence="1">
    <name type="scientific">Mimiviridae sp. ChoanoV1</name>
    <dbReference type="NCBI Taxonomy" id="2596887"/>
    <lineage>
        <taxon>Viruses</taxon>
        <taxon>Varidnaviria</taxon>
        <taxon>Bamfordvirae</taxon>
        <taxon>Nucleocytoviricota</taxon>
        <taxon>Megaviricetes</taxon>
        <taxon>Imitervirales</taxon>
        <taxon>Schizomimiviridae</taxon>
    </lineage>
</organism>
<name>A0A5B8HX64_9VIRU</name>
<proteinExistence type="predicted"/>
<sequence>MINIAFLIPVKIEILTKDSNIFKLINNFKINYNKKYNYNFYLGFDFNSKVLENKNILTELNNENIKVHIIEFSKDISFGYLTKMWNELFKLSLEDNDYFYQLGDDIDFETYDIFDYYIENLKKKNNLGVTGFITKNGLSGILTQSFVSKKHYDIFGFYFPESIINWFCDDWISNVYEKQNLYIPLEKKITNLKITNKKGGRYAIKNTKNEFKEELKKGENILKLYLEKSENKT</sequence>
<reference evidence="1" key="1">
    <citation type="submission" date="2018-11" db="EMBL/GenBank/DDBJ databases">
        <title>A distinct lineage of giant viruses engineers rhodopsin photosystems in predatory marine eukaryotes.</title>
        <authorList>
            <person name="Needham D.M."/>
            <person name="Yoshizawa S."/>
            <person name="Hosaka T."/>
            <person name="Poirier C."/>
            <person name="Choi C.-J."/>
            <person name="Hehenberger E."/>
            <person name="Irwin N.A.T."/>
            <person name="Wilken S."/>
            <person name="Yung C.-M."/>
            <person name="Bachy C."/>
            <person name="Kurihara R."/>
            <person name="Nakajima Y."/>
            <person name="Kojima K."/>
            <person name="Kimura-Someya T."/>
            <person name="Leonard G."/>
            <person name="Malmstrom R.R."/>
            <person name="Mende D."/>
            <person name="Olson D.K."/>
            <person name="Sudo Y."/>
            <person name="Sudek S."/>
            <person name="Richards T.A."/>
            <person name="DeLong E.F."/>
            <person name="Keeling P.J."/>
            <person name="Santoro A.E."/>
            <person name="Shirouzu M."/>
            <person name="Iwasaki W."/>
            <person name="Worden A.Z."/>
        </authorList>
    </citation>
    <scope>NUCLEOTIDE SEQUENCE</scope>
</reference>
<gene>
    <name evidence="1" type="ORF">1_175</name>
</gene>
<dbReference type="EMBL" id="MK250085">
    <property type="protein sequence ID" value="QDY51790.1"/>
    <property type="molecule type" value="Genomic_DNA"/>
</dbReference>
<evidence type="ECO:0000313" key="1">
    <source>
        <dbReference type="EMBL" id="QDY51790.1"/>
    </source>
</evidence>